<feature type="compositionally biased region" description="Gly residues" evidence="1">
    <location>
        <begin position="138"/>
        <end position="154"/>
    </location>
</feature>
<gene>
    <name evidence="3" type="ORF">Pph01_26050</name>
</gene>
<reference evidence="3 4" key="1">
    <citation type="submission" date="2021-01" db="EMBL/GenBank/DDBJ databases">
        <title>Whole genome shotgun sequence of Planotetraspora phitsanulokensis NBRC 104273.</title>
        <authorList>
            <person name="Komaki H."/>
            <person name="Tamura T."/>
        </authorList>
    </citation>
    <scope>NUCLEOTIDE SEQUENCE [LARGE SCALE GENOMIC DNA]</scope>
    <source>
        <strain evidence="3 4">NBRC 104273</strain>
    </source>
</reference>
<feature type="compositionally biased region" description="Acidic residues" evidence="1">
    <location>
        <begin position="119"/>
        <end position="133"/>
    </location>
</feature>
<keyword evidence="4" id="KW-1185">Reference proteome</keyword>
<keyword evidence="2" id="KW-0732">Signal</keyword>
<dbReference type="Proteomes" id="UP000622547">
    <property type="component" value="Unassembled WGS sequence"/>
</dbReference>
<sequence>MPVCTVIVAGVLLATGSGTSADPAPAVNAQGPASVPVSVSGPAQRGVLSQLAWIDDPISTPSDALTFHAPTPQDVVIVWPPADGAVPGTQKIIIPGLRGHQHASSWSSDESGHGGSPDGFDESEDSGDFDGFADSDGSGSGDAGSGGSGTGYVP</sequence>
<dbReference type="AlphaFoldDB" id="A0A8J3U5Y2"/>
<feature type="region of interest" description="Disordered" evidence="1">
    <location>
        <begin position="94"/>
        <end position="154"/>
    </location>
</feature>
<evidence type="ECO:0000256" key="2">
    <source>
        <dbReference type="SAM" id="SignalP"/>
    </source>
</evidence>
<dbReference type="EMBL" id="BOOP01000009">
    <property type="protein sequence ID" value="GII37602.1"/>
    <property type="molecule type" value="Genomic_DNA"/>
</dbReference>
<comment type="caution">
    <text evidence="3">The sequence shown here is derived from an EMBL/GenBank/DDBJ whole genome shotgun (WGS) entry which is preliminary data.</text>
</comment>
<accession>A0A8J3U5Y2</accession>
<proteinExistence type="predicted"/>
<evidence type="ECO:0000256" key="1">
    <source>
        <dbReference type="SAM" id="MobiDB-lite"/>
    </source>
</evidence>
<evidence type="ECO:0000313" key="4">
    <source>
        <dbReference type="Proteomes" id="UP000622547"/>
    </source>
</evidence>
<evidence type="ECO:0000313" key="3">
    <source>
        <dbReference type="EMBL" id="GII37602.1"/>
    </source>
</evidence>
<feature type="signal peptide" evidence="2">
    <location>
        <begin position="1"/>
        <end position="20"/>
    </location>
</feature>
<protein>
    <submittedName>
        <fullName evidence="3">Uncharacterized protein</fullName>
    </submittedName>
</protein>
<organism evidence="3 4">
    <name type="scientific">Planotetraspora phitsanulokensis</name>
    <dbReference type="NCBI Taxonomy" id="575192"/>
    <lineage>
        <taxon>Bacteria</taxon>
        <taxon>Bacillati</taxon>
        <taxon>Actinomycetota</taxon>
        <taxon>Actinomycetes</taxon>
        <taxon>Streptosporangiales</taxon>
        <taxon>Streptosporangiaceae</taxon>
        <taxon>Planotetraspora</taxon>
    </lineage>
</organism>
<name>A0A8J3U5Y2_9ACTN</name>
<feature type="chain" id="PRO_5039313934" evidence="2">
    <location>
        <begin position="21"/>
        <end position="154"/>
    </location>
</feature>